<comment type="pathway">
    <text evidence="3 11">Cofactor biosynthesis; thiamine diphosphate biosynthesis; 4-methyl-5-(2-phosphoethyl)-thiazole from 5-(2-hydroxyethyl)-4-methylthiazole: step 1/1.</text>
</comment>
<evidence type="ECO:0000313" key="13">
    <source>
        <dbReference type="Proteomes" id="UP000664545"/>
    </source>
</evidence>
<dbReference type="Pfam" id="PF02110">
    <property type="entry name" value="HK"/>
    <property type="match status" value="1"/>
</dbReference>
<accession>A0A939D8M1</accession>
<dbReference type="GO" id="GO:0009229">
    <property type="term" value="P:thiamine diphosphate biosynthetic process"/>
    <property type="evidence" value="ECO:0007669"/>
    <property type="project" value="UniProtKB-UniRule"/>
</dbReference>
<dbReference type="Gene3D" id="3.40.1190.20">
    <property type="match status" value="1"/>
</dbReference>
<dbReference type="GO" id="GO:0004417">
    <property type="term" value="F:hydroxyethylthiazole kinase activity"/>
    <property type="evidence" value="ECO:0007669"/>
    <property type="project" value="UniProtKB-UniRule"/>
</dbReference>
<keyword evidence="7 11" id="KW-0418">Kinase</keyword>
<evidence type="ECO:0000256" key="5">
    <source>
        <dbReference type="ARBA" id="ARBA00022723"/>
    </source>
</evidence>
<evidence type="ECO:0000256" key="4">
    <source>
        <dbReference type="ARBA" id="ARBA00022679"/>
    </source>
</evidence>
<keyword evidence="5 11" id="KW-0479">Metal-binding</keyword>
<dbReference type="HAMAP" id="MF_00228">
    <property type="entry name" value="Thz_kinase"/>
    <property type="match status" value="1"/>
</dbReference>
<dbReference type="InterPro" id="IPR000417">
    <property type="entry name" value="Hyethyz_kinase"/>
</dbReference>
<evidence type="ECO:0000256" key="9">
    <source>
        <dbReference type="ARBA" id="ARBA00022842"/>
    </source>
</evidence>
<comment type="similarity">
    <text evidence="11">Belongs to the Thz kinase family.</text>
</comment>
<dbReference type="EMBL" id="JAFJZZ010000002">
    <property type="protein sequence ID" value="MBN7773105.1"/>
    <property type="molecule type" value="Genomic_DNA"/>
</dbReference>
<reference evidence="12" key="1">
    <citation type="submission" date="2021-02" db="EMBL/GenBank/DDBJ databases">
        <title>Abyssanaerobacter marinus gen.nov., sp., nov, anaerobic bacterium isolated from the Onnuri vent field of Indian Ocean and suggestion of Mogibacteriaceae fam. nov., and proposal of reclassification of ambiguous this family's genus member.</title>
        <authorList>
            <person name="Kim Y.J."/>
            <person name="Yang J.-A."/>
        </authorList>
    </citation>
    <scope>NUCLEOTIDE SEQUENCE</scope>
    <source>
        <strain evidence="12">DSM 2634</strain>
    </source>
</reference>
<protein>
    <recommendedName>
        <fullName evidence="11">Hydroxyethylthiazole kinase</fullName>
        <ecNumber evidence="11">2.7.1.50</ecNumber>
    </recommendedName>
    <alternativeName>
        <fullName evidence="11">4-methyl-5-beta-hydroxyethylthiazole kinase</fullName>
        <shortName evidence="11">TH kinase</shortName>
        <shortName evidence="11">Thz kinase</shortName>
    </alternativeName>
</protein>
<name>A0A939D8M1_CLOAM</name>
<comment type="caution">
    <text evidence="12">The sequence shown here is derived from an EMBL/GenBank/DDBJ whole genome shotgun (WGS) entry which is preliminary data.</text>
</comment>
<dbReference type="GO" id="GO:0005524">
    <property type="term" value="F:ATP binding"/>
    <property type="evidence" value="ECO:0007669"/>
    <property type="project" value="UniProtKB-UniRule"/>
</dbReference>
<dbReference type="Proteomes" id="UP000664545">
    <property type="component" value="Unassembled WGS sequence"/>
</dbReference>
<dbReference type="EC" id="2.7.1.50" evidence="11"/>
<sequence length="274" mass="29295">MFRNMIENVKNTTPLVHCITNYVTVNDCANILLACGGSPIMADEPAEVEEITSICGGLAINIGTLNRQTITSMFMAGKKSNEVGHPVILDPVGAGASALRTNTALDLMKEVKFTVLRGNISEIKTLAYGSGTTKGVDADELDAVSEKNLEISVEFAKNFSKETGAVIAITGAIDIVADKEKAYVIRNGHPMMAKITGSGCMLTAMIGAYLTANPDHPLEATAAAVTAMGLCGEKAYNKLQEANSGNSSYRNYLIDEIFKLDGEELNRGARYDMW</sequence>
<comment type="cofactor">
    <cofactor evidence="2 11">
        <name>Mg(2+)</name>
        <dbReference type="ChEBI" id="CHEBI:18420"/>
    </cofactor>
</comment>
<evidence type="ECO:0000256" key="2">
    <source>
        <dbReference type="ARBA" id="ARBA00001946"/>
    </source>
</evidence>
<dbReference type="PRINTS" id="PR01099">
    <property type="entry name" value="HYETHTZKNASE"/>
</dbReference>
<keyword evidence="10 11" id="KW-0784">Thiamine biosynthesis</keyword>
<dbReference type="SUPFAM" id="SSF53613">
    <property type="entry name" value="Ribokinase-like"/>
    <property type="match status" value="1"/>
</dbReference>
<keyword evidence="9 11" id="KW-0460">Magnesium</keyword>
<keyword evidence="6 11" id="KW-0547">Nucleotide-binding</keyword>
<comment type="catalytic activity">
    <reaction evidence="1 11">
        <text>5-(2-hydroxyethyl)-4-methylthiazole + ATP = 4-methyl-5-(2-phosphooxyethyl)-thiazole + ADP + H(+)</text>
        <dbReference type="Rhea" id="RHEA:24212"/>
        <dbReference type="ChEBI" id="CHEBI:15378"/>
        <dbReference type="ChEBI" id="CHEBI:17957"/>
        <dbReference type="ChEBI" id="CHEBI:30616"/>
        <dbReference type="ChEBI" id="CHEBI:58296"/>
        <dbReference type="ChEBI" id="CHEBI:456216"/>
        <dbReference type="EC" id="2.7.1.50"/>
    </reaction>
</comment>
<dbReference type="CDD" id="cd01170">
    <property type="entry name" value="THZ_kinase"/>
    <property type="match status" value="1"/>
</dbReference>
<keyword evidence="4 11" id="KW-0808">Transferase</keyword>
<feature type="binding site" evidence="11">
    <location>
        <position position="197"/>
    </location>
    <ligand>
        <name>substrate</name>
    </ligand>
</feature>
<evidence type="ECO:0000256" key="3">
    <source>
        <dbReference type="ARBA" id="ARBA00004868"/>
    </source>
</evidence>
<proteinExistence type="inferred from homology"/>
<evidence type="ECO:0000256" key="7">
    <source>
        <dbReference type="ARBA" id="ARBA00022777"/>
    </source>
</evidence>
<keyword evidence="8 11" id="KW-0067">ATP-binding</keyword>
<evidence type="ECO:0000256" key="8">
    <source>
        <dbReference type="ARBA" id="ARBA00022840"/>
    </source>
</evidence>
<dbReference type="GO" id="GO:0000287">
    <property type="term" value="F:magnesium ion binding"/>
    <property type="evidence" value="ECO:0007669"/>
    <property type="project" value="UniProtKB-UniRule"/>
</dbReference>
<feature type="binding site" evidence="11">
    <location>
        <position position="170"/>
    </location>
    <ligand>
        <name>ATP</name>
        <dbReference type="ChEBI" id="CHEBI:30616"/>
    </ligand>
</feature>
<comment type="function">
    <text evidence="11">Catalyzes the phosphorylation of the hydroxyl group of 4-methyl-5-beta-hydroxyethylthiazole (THZ).</text>
</comment>
<dbReference type="PIRSF" id="PIRSF000513">
    <property type="entry name" value="Thz_kinase"/>
    <property type="match status" value="1"/>
</dbReference>
<feature type="binding site" evidence="11">
    <location>
        <position position="41"/>
    </location>
    <ligand>
        <name>substrate</name>
    </ligand>
</feature>
<evidence type="ECO:0000256" key="10">
    <source>
        <dbReference type="ARBA" id="ARBA00022977"/>
    </source>
</evidence>
<feature type="binding site" evidence="11">
    <location>
        <position position="117"/>
    </location>
    <ligand>
        <name>ATP</name>
        <dbReference type="ChEBI" id="CHEBI:30616"/>
    </ligand>
</feature>
<keyword evidence="13" id="KW-1185">Reference proteome</keyword>
<evidence type="ECO:0000256" key="1">
    <source>
        <dbReference type="ARBA" id="ARBA00001771"/>
    </source>
</evidence>
<dbReference type="RefSeq" id="WP_206581941.1">
    <property type="nucleotide sequence ID" value="NZ_JAFJZZ010000002.1"/>
</dbReference>
<evidence type="ECO:0000256" key="6">
    <source>
        <dbReference type="ARBA" id="ARBA00022741"/>
    </source>
</evidence>
<evidence type="ECO:0000313" key="12">
    <source>
        <dbReference type="EMBL" id="MBN7773105.1"/>
    </source>
</evidence>
<dbReference type="NCBIfam" id="NF006830">
    <property type="entry name" value="PRK09355.1"/>
    <property type="match status" value="1"/>
</dbReference>
<dbReference type="NCBIfam" id="TIGR00694">
    <property type="entry name" value="thiM"/>
    <property type="match status" value="1"/>
</dbReference>
<evidence type="ECO:0000256" key="11">
    <source>
        <dbReference type="HAMAP-Rule" id="MF_00228"/>
    </source>
</evidence>
<dbReference type="InterPro" id="IPR029056">
    <property type="entry name" value="Ribokinase-like"/>
</dbReference>
<organism evidence="12 13">
    <name type="scientific">Clostridium aminobutyricum</name>
    <dbReference type="NCBI Taxonomy" id="33953"/>
    <lineage>
        <taxon>Bacteria</taxon>
        <taxon>Bacillati</taxon>
        <taxon>Bacillota</taxon>
        <taxon>Clostridia</taxon>
        <taxon>Eubacteriales</taxon>
        <taxon>Clostridiaceae</taxon>
        <taxon>Clostridium</taxon>
    </lineage>
</organism>
<dbReference type="GO" id="GO:0009228">
    <property type="term" value="P:thiamine biosynthetic process"/>
    <property type="evidence" value="ECO:0007669"/>
    <property type="project" value="UniProtKB-KW"/>
</dbReference>
<gene>
    <name evidence="11 12" type="primary">thiM</name>
    <name evidence="12" type="ORF">JYB65_07005</name>
</gene>
<dbReference type="AlphaFoldDB" id="A0A939D8M1"/>